<accession>A0AAV7JUY4</accession>
<proteinExistence type="predicted"/>
<feature type="coiled-coil region" evidence="1">
    <location>
        <begin position="41"/>
        <end position="75"/>
    </location>
</feature>
<evidence type="ECO:0000313" key="3">
    <source>
        <dbReference type="Proteomes" id="UP001165289"/>
    </source>
</evidence>
<name>A0AAV7JUY4_9METZ</name>
<organism evidence="2 3">
    <name type="scientific">Oopsacas minuta</name>
    <dbReference type="NCBI Taxonomy" id="111878"/>
    <lineage>
        <taxon>Eukaryota</taxon>
        <taxon>Metazoa</taxon>
        <taxon>Porifera</taxon>
        <taxon>Hexactinellida</taxon>
        <taxon>Hexasterophora</taxon>
        <taxon>Lyssacinosida</taxon>
        <taxon>Leucopsacidae</taxon>
        <taxon>Oopsacas</taxon>
    </lineage>
</organism>
<evidence type="ECO:0000313" key="2">
    <source>
        <dbReference type="EMBL" id="KAI6652712.1"/>
    </source>
</evidence>
<gene>
    <name evidence="2" type="ORF">LOD99_4495</name>
</gene>
<dbReference type="Proteomes" id="UP001165289">
    <property type="component" value="Unassembled WGS sequence"/>
</dbReference>
<dbReference type="AlphaFoldDB" id="A0AAV7JUY4"/>
<dbReference type="EMBL" id="JAKMXF010000298">
    <property type="protein sequence ID" value="KAI6652712.1"/>
    <property type="molecule type" value="Genomic_DNA"/>
</dbReference>
<evidence type="ECO:0000256" key="1">
    <source>
        <dbReference type="SAM" id="Coils"/>
    </source>
</evidence>
<protein>
    <submittedName>
        <fullName evidence="2">Uncharacterized protein</fullName>
    </submittedName>
</protein>
<keyword evidence="1" id="KW-0175">Coiled coil</keyword>
<sequence length="185" mass="21317">MATPLGNSERFWFETEILINESFNRIVDEVNERRILVLSQLKHLQNLKSEILKSINELENVKLEIKNEITQNRNHDAIDKPIADLNKKISLLQIDACNADVDYQFSFDDKELKRALAILGAIEKTPKHYLTKKHAHSVIPIASKKYSGRLSVNEELGLIAVNNFCENQIIYFSLEGKRLRSLRDS</sequence>
<reference evidence="2 3" key="1">
    <citation type="journal article" date="2023" name="BMC Biol.">
        <title>The compact genome of the sponge Oopsacas minuta (Hexactinellida) is lacking key metazoan core genes.</title>
        <authorList>
            <person name="Santini S."/>
            <person name="Schenkelaars Q."/>
            <person name="Jourda C."/>
            <person name="Duchesne M."/>
            <person name="Belahbib H."/>
            <person name="Rocher C."/>
            <person name="Selva M."/>
            <person name="Riesgo A."/>
            <person name="Vervoort M."/>
            <person name="Leys S.P."/>
            <person name="Kodjabachian L."/>
            <person name="Le Bivic A."/>
            <person name="Borchiellini C."/>
            <person name="Claverie J.M."/>
            <person name="Renard E."/>
        </authorList>
    </citation>
    <scope>NUCLEOTIDE SEQUENCE [LARGE SCALE GENOMIC DNA]</scope>
    <source>
        <strain evidence="2">SPO-2</strain>
    </source>
</reference>
<comment type="caution">
    <text evidence="2">The sequence shown here is derived from an EMBL/GenBank/DDBJ whole genome shotgun (WGS) entry which is preliminary data.</text>
</comment>
<keyword evidence="3" id="KW-1185">Reference proteome</keyword>